<dbReference type="AlphaFoldDB" id="A0A6B0UG14"/>
<proteinExistence type="predicted"/>
<dbReference type="EMBL" id="GIFC01006567">
    <property type="protein sequence ID" value="MXU88650.1"/>
    <property type="molecule type" value="Transcribed_RNA"/>
</dbReference>
<organism evidence="1">
    <name type="scientific">Ixodes ricinus</name>
    <name type="common">Common tick</name>
    <name type="synonym">Acarus ricinus</name>
    <dbReference type="NCBI Taxonomy" id="34613"/>
    <lineage>
        <taxon>Eukaryota</taxon>
        <taxon>Metazoa</taxon>
        <taxon>Ecdysozoa</taxon>
        <taxon>Arthropoda</taxon>
        <taxon>Chelicerata</taxon>
        <taxon>Arachnida</taxon>
        <taxon>Acari</taxon>
        <taxon>Parasitiformes</taxon>
        <taxon>Ixodida</taxon>
        <taxon>Ixodoidea</taxon>
        <taxon>Ixodidae</taxon>
        <taxon>Ixodinae</taxon>
        <taxon>Ixodes</taxon>
    </lineage>
</organism>
<protein>
    <submittedName>
        <fullName evidence="1">Putative secreted protein</fullName>
    </submittedName>
</protein>
<sequence>MPGTSLPTTLCMSSFTCCSAAVLKRRMIGRMCPSVVKTYLANCLFTGLSVSKRRYRYLQVSLRKKLSMRSSSDLSCTLCMVAYPQSALVKLLRLWRMSRPTCR</sequence>
<reference evidence="1" key="1">
    <citation type="submission" date="2019-12" db="EMBL/GenBank/DDBJ databases">
        <title>An insight into the sialome of adult female Ixodes ricinus ticks feeding for 6 days.</title>
        <authorList>
            <person name="Perner J."/>
            <person name="Ribeiro J.M.C."/>
        </authorList>
    </citation>
    <scope>NUCLEOTIDE SEQUENCE</scope>
    <source>
        <strain evidence="1">Semi-engorged</strain>
        <tissue evidence="1">Salivary glands</tissue>
    </source>
</reference>
<name>A0A6B0UG14_IXORI</name>
<evidence type="ECO:0000313" key="1">
    <source>
        <dbReference type="EMBL" id="MXU88650.1"/>
    </source>
</evidence>
<accession>A0A6B0UG14</accession>